<dbReference type="Gene3D" id="3.40.50.20">
    <property type="match status" value="1"/>
</dbReference>
<reference evidence="7" key="1">
    <citation type="journal article" date="2014" name="Int. J. Syst. Evol. Microbiol.">
        <title>Complete genome sequence of Corynebacterium casei LMG S-19264T (=DSM 44701T), isolated from a smear-ripened cheese.</title>
        <authorList>
            <consortium name="US DOE Joint Genome Institute (JGI-PGF)"/>
            <person name="Walter F."/>
            <person name="Albersmeier A."/>
            <person name="Kalinowski J."/>
            <person name="Ruckert C."/>
        </authorList>
    </citation>
    <scope>NUCLEOTIDE SEQUENCE</scope>
    <source>
        <strain evidence="7">CGMCC 1.14988</strain>
    </source>
</reference>
<dbReference type="GO" id="GO:0046872">
    <property type="term" value="F:metal ion binding"/>
    <property type="evidence" value="ECO:0007669"/>
    <property type="project" value="InterPro"/>
</dbReference>
<organism evidence="7 8">
    <name type="scientific">Egicoccus halophilus</name>
    <dbReference type="NCBI Taxonomy" id="1670830"/>
    <lineage>
        <taxon>Bacteria</taxon>
        <taxon>Bacillati</taxon>
        <taxon>Actinomycetota</taxon>
        <taxon>Nitriliruptoria</taxon>
        <taxon>Egicoccales</taxon>
        <taxon>Egicoccaceae</taxon>
        <taxon>Egicoccus</taxon>
    </lineage>
</organism>
<dbReference type="InterPro" id="IPR040686">
    <property type="entry name" value="PurK_C"/>
</dbReference>
<keyword evidence="8" id="KW-1185">Reference proteome</keyword>
<dbReference type="GO" id="GO:0005524">
    <property type="term" value="F:ATP binding"/>
    <property type="evidence" value="ECO:0007669"/>
    <property type="project" value="UniProtKB-UniRule"/>
</dbReference>
<feature type="binding site" evidence="4">
    <location>
        <begin position="259"/>
        <end position="260"/>
    </location>
    <ligand>
        <name>ATP</name>
        <dbReference type="ChEBI" id="CHEBI:30616"/>
    </ligand>
</feature>
<dbReference type="InterPro" id="IPR054350">
    <property type="entry name" value="PurT/PurK_preATP-grasp"/>
</dbReference>
<dbReference type="PANTHER" id="PTHR11609:SF5">
    <property type="entry name" value="PHOSPHORIBOSYLAMINOIMIDAZOLE CARBOXYLASE"/>
    <property type="match status" value="1"/>
</dbReference>
<evidence type="ECO:0000256" key="3">
    <source>
        <dbReference type="ARBA" id="ARBA00022840"/>
    </source>
</evidence>
<evidence type="ECO:0000256" key="1">
    <source>
        <dbReference type="ARBA" id="ARBA00022741"/>
    </source>
</evidence>
<feature type="binding site" evidence="4">
    <location>
        <begin position="175"/>
        <end position="178"/>
    </location>
    <ligand>
        <name>ATP</name>
        <dbReference type="ChEBI" id="CHEBI:30616"/>
    </ligand>
</feature>
<name>A0A8J3A8H6_9ACTN</name>
<comment type="subunit">
    <text evidence="4 5">Homodimer.</text>
</comment>
<evidence type="ECO:0000256" key="4">
    <source>
        <dbReference type="HAMAP-Rule" id="MF_01928"/>
    </source>
</evidence>
<dbReference type="GO" id="GO:0004638">
    <property type="term" value="F:phosphoribosylaminoimidazole carboxylase activity"/>
    <property type="evidence" value="ECO:0007669"/>
    <property type="project" value="InterPro"/>
</dbReference>
<dbReference type="InterPro" id="IPR016185">
    <property type="entry name" value="PreATP-grasp_dom_sf"/>
</dbReference>
<dbReference type="UniPathway" id="UPA00074">
    <property type="reaction ID" value="UER00942"/>
</dbReference>
<sequence length="376" mass="39187">MPPTIGVVGGGQLARMLLPSAARLGLPLVFLARPGDAVGAVWPAVLSGEPDADGLRRLAARVDVVTVEHELVDLDTMQTLQDAGTPVRPSAATLAIATDKVRQREVLAAAGVPVAPWTLAGDLDAIGAFGDVHGWPLVLKRPRGGYDGRGVWVVDDLDAARTVLDEVDGDPLLVEPKVTLTGELAVLVARRPGGETVVYDPVETVQVDAMCREVLQPPRVPAAVAARARELAALVADAIGSVGMLSVELFVSGEQVLLNELAARPHNAGHLTIEGTVTSQFENHLRAVADLPLGSPASRGPAVMVNVVGGPVDPQQRLAETLAAEPAVAVHLYGKDHRPGRKLGHVTATGDDLETVRGRALRAADRLTAPAEEASS</sequence>
<keyword evidence="2 4" id="KW-0658">Purine biosynthesis</keyword>
<evidence type="ECO:0000256" key="2">
    <source>
        <dbReference type="ARBA" id="ARBA00022755"/>
    </source>
</evidence>
<comment type="caution">
    <text evidence="7">The sequence shown here is derived from an EMBL/GenBank/DDBJ whole genome shotgun (WGS) entry which is preliminary data.</text>
</comment>
<dbReference type="Gene3D" id="3.30.1490.20">
    <property type="entry name" value="ATP-grasp fold, A domain"/>
    <property type="match status" value="1"/>
</dbReference>
<dbReference type="Gene3D" id="3.30.470.20">
    <property type="entry name" value="ATP-grasp fold, B domain"/>
    <property type="match status" value="1"/>
</dbReference>
<accession>A0A8J3A8H6</accession>
<dbReference type="SUPFAM" id="SSF51246">
    <property type="entry name" value="Rudiment single hybrid motif"/>
    <property type="match status" value="1"/>
</dbReference>
<keyword evidence="3 4" id="KW-0067">ATP-binding</keyword>
<dbReference type="InterPro" id="IPR005875">
    <property type="entry name" value="PurK"/>
</dbReference>
<dbReference type="NCBIfam" id="NF004679">
    <property type="entry name" value="PRK06019.1-5"/>
    <property type="match status" value="1"/>
</dbReference>
<dbReference type="Pfam" id="PF17769">
    <property type="entry name" value="PurK_C"/>
    <property type="match status" value="1"/>
</dbReference>
<gene>
    <name evidence="4 5 7" type="primary">purK</name>
    <name evidence="7" type="ORF">GCM10011354_19600</name>
</gene>
<evidence type="ECO:0000259" key="6">
    <source>
        <dbReference type="PROSITE" id="PS50975"/>
    </source>
</evidence>
<keyword evidence="1 4" id="KW-0547">Nucleotide-binding</keyword>
<dbReference type="GO" id="GO:0005829">
    <property type="term" value="C:cytosol"/>
    <property type="evidence" value="ECO:0007669"/>
    <property type="project" value="TreeGrafter"/>
</dbReference>
<evidence type="ECO:0000256" key="5">
    <source>
        <dbReference type="RuleBase" id="RU361200"/>
    </source>
</evidence>
<dbReference type="GO" id="GO:0006189">
    <property type="term" value="P:'de novo' IMP biosynthetic process"/>
    <property type="evidence" value="ECO:0007669"/>
    <property type="project" value="UniProtKB-UniRule"/>
</dbReference>
<dbReference type="PROSITE" id="PS50975">
    <property type="entry name" value="ATP_GRASP"/>
    <property type="match status" value="1"/>
</dbReference>
<dbReference type="EC" id="6.3.4.18" evidence="4 5"/>
<comment type="function">
    <text evidence="4">Catalyzes the ATP-dependent conversion of 5-aminoimidazole ribonucleotide (AIR) and HCO(3)(-) to N5-carboxyaminoimidazole ribonucleotide (N5-CAIR).</text>
</comment>
<dbReference type="SUPFAM" id="SSF52440">
    <property type="entry name" value="PreATP-grasp domain"/>
    <property type="match status" value="1"/>
</dbReference>
<dbReference type="Pfam" id="PF02222">
    <property type="entry name" value="ATP-grasp"/>
    <property type="match status" value="1"/>
</dbReference>
<dbReference type="NCBIfam" id="TIGR01161">
    <property type="entry name" value="purK"/>
    <property type="match status" value="1"/>
</dbReference>
<dbReference type="NCBIfam" id="NF004680">
    <property type="entry name" value="PRK06019.1-6"/>
    <property type="match status" value="1"/>
</dbReference>
<feature type="binding site" evidence="4">
    <location>
        <position position="100"/>
    </location>
    <ligand>
        <name>ATP</name>
        <dbReference type="ChEBI" id="CHEBI:30616"/>
    </ligand>
</feature>
<comment type="pathway">
    <text evidence="4 5">Purine metabolism; IMP biosynthesis via de novo pathway; 5-amino-1-(5-phospho-D-ribosyl)imidazole-4-carboxylate from 5-amino-1-(5-phospho-D-ribosyl)imidazole (N5-CAIR route): step 1/2.</text>
</comment>
<dbReference type="InterPro" id="IPR003135">
    <property type="entry name" value="ATP-grasp_carboxylate-amine"/>
</dbReference>
<dbReference type="AlphaFoldDB" id="A0A8J3A8H6"/>
<dbReference type="EMBL" id="BMHA01000006">
    <property type="protein sequence ID" value="GGI06540.1"/>
    <property type="molecule type" value="Genomic_DNA"/>
</dbReference>
<comment type="function">
    <text evidence="5">Catalyzes the ATP-dependent conversion of 5-aminoimidazole ribonucleotide (AIR) and HCO(3)- to N5-carboxyaminoimidazole ribonucleotide (N5-CAIR).</text>
</comment>
<dbReference type="InterPro" id="IPR013815">
    <property type="entry name" value="ATP_grasp_subdomain_1"/>
</dbReference>
<feature type="binding site" evidence="4">
    <location>
        <position position="183"/>
    </location>
    <ligand>
        <name>ATP</name>
        <dbReference type="ChEBI" id="CHEBI:30616"/>
    </ligand>
</feature>
<comment type="caution">
    <text evidence="4">Lacks conserved residue(s) required for the propagation of feature annotation.</text>
</comment>
<dbReference type="HAMAP" id="MF_01928">
    <property type="entry name" value="PurK"/>
    <property type="match status" value="1"/>
</dbReference>
<dbReference type="GO" id="GO:0034028">
    <property type="term" value="F:5-(carboxyamino)imidazole ribonucleotide synthase activity"/>
    <property type="evidence" value="ECO:0007669"/>
    <property type="project" value="UniProtKB-UniRule"/>
</dbReference>
<protein>
    <recommendedName>
        <fullName evidence="4 5">N5-carboxyaminoimidazole ribonucleotide synthase</fullName>
        <shortName evidence="4 5">N5-CAIR synthase</shortName>
        <ecNumber evidence="4 5">6.3.4.18</ecNumber>
    </recommendedName>
    <alternativeName>
        <fullName evidence="4 5">5-(carboxyamino)imidazole ribonucleotide synthetase</fullName>
    </alternativeName>
</protein>
<dbReference type="InterPro" id="IPR011054">
    <property type="entry name" value="Rudment_hybrid_motif"/>
</dbReference>
<comment type="similarity">
    <text evidence="4 5">Belongs to the PurK/PurT family.</text>
</comment>
<keyword evidence="4 5" id="KW-0436">Ligase</keyword>
<dbReference type="RefSeq" id="WP_205745270.1">
    <property type="nucleotide sequence ID" value="NZ_BMHA01000006.1"/>
</dbReference>
<proteinExistence type="inferred from homology"/>
<dbReference type="Pfam" id="PF22660">
    <property type="entry name" value="RS_preATP-grasp-like"/>
    <property type="match status" value="1"/>
</dbReference>
<evidence type="ECO:0000313" key="8">
    <source>
        <dbReference type="Proteomes" id="UP000650511"/>
    </source>
</evidence>
<reference evidence="7" key="2">
    <citation type="submission" date="2020-09" db="EMBL/GenBank/DDBJ databases">
        <authorList>
            <person name="Sun Q."/>
            <person name="Zhou Y."/>
        </authorList>
    </citation>
    <scope>NUCLEOTIDE SEQUENCE</scope>
    <source>
        <strain evidence="7">CGMCC 1.14988</strain>
    </source>
</reference>
<feature type="domain" description="ATP-grasp" evidence="6">
    <location>
        <begin position="104"/>
        <end position="289"/>
    </location>
</feature>
<dbReference type="SUPFAM" id="SSF56059">
    <property type="entry name" value="Glutathione synthetase ATP-binding domain-like"/>
    <property type="match status" value="1"/>
</dbReference>
<feature type="binding site" evidence="4">
    <location>
        <position position="140"/>
    </location>
    <ligand>
        <name>ATP</name>
        <dbReference type="ChEBI" id="CHEBI:30616"/>
    </ligand>
</feature>
<dbReference type="InterPro" id="IPR011761">
    <property type="entry name" value="ATP-grasp"/>
</dbReference>
<comment type="catalytic activity">
    <reaction evidence="4 5">
        <text>5-amino-1-(5-phospho-beta-D-ribosyl)imidazole + hydrogencarbonate + ATP = 5-carboxyamino-1-(5-phospho-D-ribosyl)imidazole + ADP + phosphate + 2 H(+)</text>
        <dbReference type="Rhea" id="RHEA:19317"/>
        <dbReference type="ChEBI" id="CHEBI:15378"/>
        <dbReference type="ChEBI" id="CHEBI:17544"/>
        <dbReference type="ChEBI" id="CHEBI:30616"/>
        <dbReference type="ChEBI" id="CHEBI:43474"/>
        <dbReference type="ChEBI" id="CHEBI:58730"/>
        <dbReference type="ChEBI" id="CHEBI:137981"/>
        <dbReference type="ChEBI" id="CHEBI:456216"/>
        <dbReference type="EC" id="6.3.4.18"/>
    </reaction>
</comment>
<dbReference type="Proteomes" id="UP000650511">
    <property type="component" value="Unassembled WGS sequence"/>
</dbReference>
<evidence type="ECO:0000313" key="7">
    <source>
        <dbReference type="EMBL" id="GGI06540.1"/>
    </source>
</evidence>
<dbReference type="PANTHER" id="PTHR11609">
    <property type="entry name" value="PURINE BIOSYNTHESIS PROTEIN 6/7, PUR6/7"/>
    <property type="match status" value="1"/>
</dbReference>